<sequence length="145" mass="16531">MKKELTYEIITGLLVLLFLYTGFSKILDFKDFEISMRFQHMPGWLTAPMTYLLPGSEILVAALMVIDRTRVTGLFAFLAMMTVFTLYVGAAWLHLFPKAPCACGGVIKSLGWGLHSVLNLAYVFLAWMCLRYYRAPKHSTRKQKP</sequence>
<feature type="transmembrane region" description="Helical" evidence="5">
    <location>
        <begin position="48"/>
        <end position="66"/>
    </location>
</feature>
<keyword evidence="8" id="KW-1185">Reference proteome</keyword>
<feature type="domain" description="Methylamine utilisation protein MauE" evidence="6">
    <location>
        <begin position="5"/>
        <end position="130"/>
    </location>
</feature>
<dbReference type="Proteomes" id="UP001324380">
    <property type="component" value="Chromosome"/>
</dbReference>
<name>A0ABZ0TU15_9SPHI</name>
<reference evidence="7 8" key="1">
    <citation type="submission" date="2023-11" db="EMBL/GenBank/DDBJ databases">
        <title>Analysis of the Genomes of Mucilaginibacter gossypii cycad 4 and M. sabulilitoris SNA2: microbes with the potential for plant growth promotion.</title>
        <authorList>
            <person name="Hirsch A.M."/>
            <person name="Humm E."/>
            <person name="Rubbi M."/>
            <person name="Del Vecchio G."/>
            <person name="Ha S.M."/>
            <person name="Pellegrini M."/>
            <person name="Gunsalus R.P."/>
        </authorList>
    </citation>
    <scope>NUCLEOTIDE SEQUENCE [LARGE SCALE GENOMIC DNA]</scope>
    <source>
        <strain evidence="7 8">SNA2</strain>
    </source>
</reference>
<protein>
    <recommendedName>
        <fullName evidence="6">Methylamine utilisation protein MauE domain-containing protein</fullName>
    </recommendedName>
</protein>
<keyword evidence="3 5" id="KW-1133">Transmembrane helix</keyword>
<evidence type="ECO:0000259" key="6">
    <source>
        <dbReference type="Pfam" id="PF07291"/>
    </source>
</evidence>
<proteinExistence type="predicted"/>
<accession>A0ABZ0TU15</accession>
<dbReference type="InterPro" id="IPR009908">
    <property type="entry name" value="Methylamine_util_MauE"/>
</dbReference>
<evidence type="ECO:0000313" key="8">
    <source>
        <dbReference type="Proteomes" id="UP001324380"/>
    </source>
</evidence>
<evidence type="ECO:0000256" key="2">
    <source>
        <dbReference type="ARBA" id="ARBA00022692"/>
    </source>
</evidence>
<organism evidence="7 8">
    <name type="scientific">Mucilaginibacter sabulilitoris</name>
    <dbReference type="NCBI Taxonomy" id="1173583"/>
    <lineage>
        <taxon>Bacteria</taxon>
        <taxon>Pseudomonadati</taxon>
        <taxon>Bacteroidota</taxon>
        <taxon>Sphingobacteriia</taxon>
        <taxon>Sphingobacteriales</taxon>
        <taxon>Sphingobacteriaceae</taxon>
        <taxon>Mucilaginibacter</taxon>
    </lineage>
</organism>
<evidence type="ECO:0000256" key="5">
    <source>
        <dbReference type="SAM" id="Phobius"/>
    </source>
</evidence>
<dbReference type="Pfam" id="PF07291">
    <property type="entry name" value="MauE"/>
    <property type="match status" value="1"/>
</dbReference>
<feature type="transmembrane region" description="Helical" evidence="5">
    <location>
        <begin position="112"/>
        <end position="133"/>
    </location>
</feature>
<evidence type="ECO:0000256" key="4">
    <source>
        <dbReference type="ARBA" id="ARBA00023136"/>
    </source>
</evidence>
<keyword evidence="4 5" id="KW-0472">Membrane</keyword>
<evidence type="ECO:0000313" key="7">
    <source>
        <dbReference type="EMBL" id="WPU95648.1"/>
    </source>
</evidence>
<dbReference type="RefSeq" id="WP_321564754.1">
    <property type="nucleotide sequence ID" value="NZ_CP139558.1"/>
</dbReference>
<dbReference type="EMBL" id="CP139558">
    <property type="protein sequence ID" value="WPU95648.1"/>
    <property type="molecule type" value="Genomic_DNA"/>
</dbReference>
<gene>
    <name evidence="7" type="ORF">SNE25_08965</name>
</gene>
<keyword evidence="2 5" id="KW-0812">Transmembrane</keyword>
<evidence type="ECO:0000256" key="3">
    <source>
        <dbReference type="ARBA" id="ARBA00022989"/>
    </source>
</evidence>
<evidence type="ECO:0000256" key="1">
    <source>
        <dbReference type="ARBA" id="ARBA00004141"/>
    </source>
</evidence>
<comment type="subcellular location">
    <subcellularLocation>
        <location evidence="1">Membrane</location>
        <topology evidence="1">Multi-pass membrane protein</topology>
    </subcellularLocation>
</comment>
<feature type="transmembrane region" description="Helical" evidence="5">
    <location>
        <begin position="73"/>
        <end position="92"/>
    </location>
</feature>